<dbReference type="Gene3D" id="2.60.120.650">
    <property type="entry name" value="Cupin"/>
    <property type="match status" value="1"/>
</dbReference>
<sequence length="120" mass="13988">MVDDDPCLNSDLKNRTEPGVQIVQDGSHYLRELESFDGLTLFRKVKGFGLEVLEKIVIENLEKYLKDQKYLNVICSFTQITKAMQVKKFLEIFKKDSGNDNEYHFLRGVKAEEVSFFFIL</sequence>
<organism evidence="1 2">
    <name type="scientific">Caenorhabditis briggsae</name>
    <dbReference type="NCBI Taxonomy" id="6238"/>
    <lineage>
        <taxon>Eukaryota</taxon>
        <taxon>Metazoa</taxon>
        <taxon>Ecdysozoa</taxon>
        <taxon>Nematoda</taxon>
        <taxon>Chromadorea</taxon>
        <taxon>Rhabditida</taxon>
        <taxon>Rhabditina</taxon>
        <taxon>Rhabditomorpha</taxon>
        <taxon>Rhabditoidea</taxon>
        <taxon>Rhabditidae</taxon>
        <taxon>Peloderinae</taxon>
        <taxon>Caenorhabditis</taxon>
    </lineage>
</organism>
<accession>A0AAE9FL93</accession>
<reference evidence="1 2" key="1">
    <citation type="submission" date="2022-04" db="EMBL/GenBank/DDBJ databases">
        <title>Chromosome-level reference genomes for two strains of Caenorhabditis briggsae: an improved platform for comparative genomics.</title>
        <authorList>
            <person name="Stevens L."/>
            <person name="Andersen E."/>
        </authorList>
    </citation>
    <scope>NUCLEOTIDE SEQUENCE [LARGE SCALE GENOMIC DNA]</scope>
    <source>
        <strain evidence="1">VX34</strain>
        <tissue evidence="1">Whole-organism</tissue>
    </source>
</reference>
<keyword evidence="2" id="KW-1185">Reference proteome</keyword>
<dbReference type="AlphaFoldDB" id="A0AAE9FL93"/>
<evidence type="ECO:0000313" key="2">
    <source>
        <dbReference type="Proteomes" id="UP000829354"/>
    </source>
</evidence>
<dbReference type="EMBL" id="CP092625">
    <property type="protein sequence ID" value="UMM43941.1"/>
    <property type="molecule type" value="Genomic_DNA"/>
</dbReference>
<dbReference type="Proteomes" id="UP000829354">
    <property type="component" value="Chromosome X"/>
</dbReference>
<name>A0AAE9FL93_CAEBR</name>
<protein>
    <submittedName>
        <fullName evidence="1">Uncharacterized protein</fullName>
    </submittedName>
</protein>
<gene>
    <name evidence="1" type="ORF">L5515_019236</name>
</gene>
<evidence type="ECO:0000313" key="1">
    <source>
        <dbReference type="EMBL" id="UMM43941.1"/>
    </source>
</evidence>
<proteinExistence type="predicted"/>